<sequence>MHESDELTYTLYLMRSVLRDCIDKLDFPPNREAFLLYYGISSKQSDEIDKLFLDILRQKDKISFTDFKQILNEKLDTDFDSQIVKAMLQAYKDYQPLAISKIIE</sequence>
<organism evidence="1 2">
    <name type="scientific">Lactobacillus crispatus</name>
    <dbReference type="NCBI Taxonomy" id="47770"/>
    <lineage>
        <taxon>Bacteria</taxon>
        <taxon>Bacillati</taxon>
        <taxon>Bacillota</taxon>
        <taxon>Bacilli</taxon>
        <taxon>Lactobacillales</taxon>
        <taxon>Lactobacillaceae</taxon>
        <taxon>Lactobacillus</taxon>
    </lineage>
</organism>
<evidence type="ECO:0000313" key="1">
    <source>
        <dbReference type="EMBL" id="OXC23239.1"/>
    </source>
</evidence>
<dbReference type="AlphaFoldDB" id="A0A226TU85"/>
<reference evidence="1 2" key="1">
    <citation type="submission" date="2016-05" db="EMBL/GenBank/DDBJ databases">
        <authorList>
            <person name="Johnson T.J."/>
            <person name="Youmans B.P."/>
            <person name="Case K.A."/>
        </authorList>
    </citation>
    <scope>NUCLEOTIDE SEQUENCE [LARGE SCALE GENOMIC DNA]</scope>
    <source>
        <strain evidence="1 2">UMNLC6</strain>
    </source>
</reference>
<gene>
    <name evidence="1" type="ORF">AYP82_07940</name>
</gene>
<accession>A0A226TU85</accession>
<dbReference type="EMBL" id="LYQW01000014">
    <property type="protein sequence ID" value="OXC23239.1"/>
    <property type="molecule type" value="Genomic_DNA"/>
</dbReference>
<proteinExistence type="predicted"/>
<dbReference type="Proteomes" id="UP000198437">
    <property type="component" value="Unassembled WGS sequence"/>
</dbReference>
<evidence type="ECO:0000313" key="2">
    <source>
        <dbReference type="Proteomes" id="UP000198437"/>
    </source>
</evidence>
<name>A0A226TU85_9LACO</name>
<comment type="caution">
    <text evidence="1">The sequence shown here is derived from an EMBL/GenBank/DDBJ whole genome shotgun (WGS) entry which is preliminary data.</text>
</comment>
<dbReference type="RefSeq" id="WP_087712498.1">
    <property type="nucleotide sequence ID" value="NZ_JACCPL010000084.1"/>
</dbReference>
<protein>
    <submittedName>
        <fullName evidence="1">Uncharacterized protein</fullName>
    </submittedName>
</protein>